<feature type="transmembrane region" description="Helical" evidence="2">
    <location>
        <begin position="366"/>
        <end position="385"/>
    </location>
</feature>
<dbReference type="InterPro" id="IPR036259">
    <property type="entry name" value="MFS_trans_sf"/>
</dbReference>
<dbReference type="RefSeq" id="XP_030844057.1">
    <property type="nucleotide sequence ID" value="XM_030988197.1"/>
</dbReference>
<dbReference type="InterPro" id="IPR050327">
    <property type="entry name" value="Proton-linked_MCT"/>
</dbReference>
<feature type="compositionally biased region" description="Polar residues" evidence="1">
    <location>
        <begin position="51"/>
        <end position="63"/>
    </location>
</feature>
<feature type="transmembrane region" description="Helical" evidence="2">
    <location>
        <begin position="293"/>
        <end position="318"/>
    </location>
</feature>
<dbReference type="PANTHER" id="PTHR11360:SF303">
    <property type="entry name" value="MAJOR FACILITATOR SUPERFAMILY (MFS) PROFILE DOMAIN-CONTAINING PROTEIN"/>
    <property type="match status" value="1"/>
</dbReference>
<evidence type="ECO:0000313" key="3">
    <source>
        <dbReference type="EnsemblMetazoa" id="XP_030844057"/>
    </source>
</evidence>
<proteinExistence type="predicted"/>
<dbReference type="EnsemblMetazoa" id="XM_030988197">
    <property type="protein sequence ID" value="XP_030844057"/>
    <property type="gene ID" value="LOC115925047"/>
</dbReference>
<dbReference type="GeneID" id="115925047"/>
<feature type="transmembrane region" description="Helical" evidence="2">
    <location>
        <begin position="330"/>
        <end position="354"/>
    </location>
</feature>
<accession>A0A7M7NZN9</accession>
<feature type="compositionally biased region" description="Basic and acidic residues" evidence="1">
    <location>
        <begin position="33"/>
        <end position="48"/>
    </location>
</feature>
<dbReference type="PANTHER" id="PTHR11360">
    <property type="entry name" value="MONOCARBOXYLATE TRANSPORTER"/>
    <property type="match status" value="1"/>
</dbReference>
<keyword evidence="4" id="KW-1185">Reference proteome</keyword>
<dbReference type="Gene3D" id="1.20.1250.20">
    <property type="entry name" value="MFS general substrate transporter like domains"/>
    <property type="match status" value="1"/>
</dbReference>
<feature type="region of interest" description="Disordered" evidence="1">
    <location>
        <begin position="33"/>
        <end position="68"/>
    </location>
</feature>
<evidence type="ECO:0000313" key="4">
    <source>
        <dbReference type="Proteomes" id="UP000007110"/>
    </source>
</evidence>
<dbReference type="KEGG" id="spu:115925047"/>
<dbReference type="AlphaFoldDB" id="A0A7M7NZN9"/>
<keyword evidence="2" id="KW-1133">Transmembrane helix</keyword>
<dbReference type="Proteomes" id="UP000007110">
    <property type="component" value="Unassembled WGS sequence"/>
</dbReference>
<feature type="transmembrane region" description="Helical" evidence="2">
    <location>
        <begin position="205"/>
        <end position="229"/>
    </location>
</feature>
<name>A0A7M7NZN9_STRPU</name>
<organism evidence="3 4">
    <name type="scientific">Strongylocentrotus purpuratus</name>
    <name type="common">Purple sea urchin</name>
    <dbReference type="NCBI Taxonomy" id="7668"/>
    <lineage>
        <taxon>Eukaryota</taxon>
        <taxon>Metazoa</taxon>
        <taxon>Echinodermata</taxon>
        <taxon>Eleutherozoa</taxon>
        <taxon>Echinozoa</taxon>
        <taxon>Echinoidea</taxon>
        <taxon>Euechinoidea</taxon>
        <taxon>Echinacea</taxon>
        <taxon>Camarodonta</taxon>
        <taxon>Echinidea</taxon>
        <taxon>Strongylocentrotidae</taxon>
        <taxon>Strongylocentrotus</taxon>
    </lineage>
</organism>
<keyword evidence="2" id="KW-0472">Membrane</keyword>
<evidence type="ECO:0000256" key="2">
    <source>
        <dbReference type="SAM" id="Phobius"/>
    </source>
</evidence>
<dbReference type="FunFam" id="1.20.1250.20:FF:001169">
    <property type="entry name" value="Uncharacterized protein"/>
    <property type="match status" value="1"/>
</dbReference>
<evidence type="ECO:0000256" key="1">
    <source>
        <dbReference type="SAM" id="MobiDB-lite"/>
    </source>
</evidence>
<protein>
    <submittedName>
        <fullName evidence="3">Uncharacterized protein</fullName>
    </submittedName>
</protein>
<keyword evidence="2" id="KW-0812">Transmembrane</keyword>
<feature type="transmembrane region" description="Helical" evidence="2">
    <location>
        <begin position="270"/>
        <end position="287"/>
    </location>
</feature>
<reference evidence="3" key="2">
    <citation type="submission" date="2021-01" db="UniProtKB">
        <authorList>
            <consortium name="EnsemblMetazoa"/>
        </authorList>
    </citation>
    <scope>IDENTIFICATION</scope>
</reference>
<reference evidence="4" key="1">
    <citation type="submission" date="2015-02" db="EMBL/GenBank/DDBJ databases">
        <title>Genome sequencing for Strongylocentrotus purpuratus.</title>
        <authorList>
            <person name="Murali S."/>
            <person name="Liu Y."/>
            <person name="Vee V."/>
            <person name="English A."/>
            <person name="Wang M."/>
            <person name="Skinner E."/>
            <person name="Han Y."/>
            <person name="Muzny D.M."/>
            <person name="Worley K.C."/>
            <person name="Gibbs R.A."/>
        </authorList>
    </citation>
    <scope>NUCLEOTIDE SEQUENCE</scope>
</reference>
<dbReference type="InParanoid" id="A0A7M7NZN9"/>
<sequence length="396" mass="42732">MTLIEAGMSESDGDQRVEALAIIEVKARERNTDICERSPKEKTERSGQEVHPTNNVQNNNPSLKESDSINKDAIEFVGKNETDSGISAEEHITSCIGNDGIDIHKSYDASDSEDRSGTIWSSRSILESGSIEKVYTTELGGENGSDTCSDAEERKALIPENGEIGNILQPSAASDGNRNGDSRGSFGSFGSILKQYFKPILQEHVFLVTLPVVLLHAYIIKAWVLFLVPHAEQVGIIQSRAVLLASISGIAGLIGRTITVVLLAKQTDMIPVYIITGAICSVTFLLDGFGDGFISRACLAFVQGFCLFTLDTTIFGFLKVAVKREDNFSTAYGINCAVVAVGLIASGFVTGALFDALHSYTKVFNIIGVVQIIFIANVILIKILLKRRSSSGKAEQ</sequence>
<dbReference type="SUPFAM" id="SSF103473">
    <property type="entry name" value="MFS general substrate transporter"/>
    <property type="match status" value="1"/>
</dbReference>
<feature type="transmembrane region" description="Helical" evidence="2">
    <location>
        <begin position="241"/>
        <end position="263"/>
    </location>
</feature>